<protein>
    <submittedName>
        <fullName evidence="2">Glycoside hydrolase domain-containing protein</fullName>
    </submittedName>
</protein>
<dbReference type="Pfam" id="PF13320">
    <property type="entry name" value="GH123_cat"/>
    <property type="match status" value="1"/>
</dbReference>
<keyword evidence="3" id="KW-1185">Reference proteome</keyword>
<evidence type="ECO:0000313" key="3">
    <source>
        <dbReference type="Proteomes" id="UP001596113"/>
    </source>
</evidence>
<dbReference type="GO" id="GO:0016787">
    <property type="term" value="F:hydrolase activity"/>
    <property type="evidence" value="ECO:0007669"/>
    <property type="project" value="UniProtKB-KW"/>
</dbReference>
<proteinExistence type="predicted"/>
<accession>A0ABW0HMR6</accession>
<comment type="caution">
    <text evidence="2">The sequence shown here is derived from an EMBL/GenBank/DDBJ whole genome shotgun (WGS) entry which is preliminary data.</text>
</comment>
<dbReference type="EMBL" id="JBHSMI010000003">
    <property type="protein sequence ID" value="MFC5401521.1"/>
    <property type="molecule type" value="Genomic_DNA"/>
</dbReference>
<feature type="domain" description="Glycoside hydrolase 123 catalytic" evidence="1">
    <location>
        <begin position="185"/>
        <end position="515"/>
    </location>
</feature>
<keyword evidence="2" id="KW-0378">Hydrolase</keyword>
<dbReference type="Proteomes" id="UP001596113">
    <property type="component" value="Unassembled WGS sequence"/>
</dbReference>
<reference evidence="3" key="1">
    <citation type="journal article" date="2019" name="Int. J. Syst. Evol. Microbiol.">
        <title>The Global Catalogue of Microorganisms (GCM) 10K type strain sequencing project: providing services to taxonomists for standard genome sequencing and annotation.</title>
        <authorList>
            <consortium name="The Broad Institute Genomics Platform"/>
            <consortium name="The Broad Institute Genome Sequencing Center for Infectious Disease"/>
            <person name="Wu L."/>
            <person name="Ma J."/>
        </authorList>
    </citation>
    <scope>NUCLEOTIDE SEQUENCE [LARGE SCALE GENOMIC DNA]</scope>
    <source>
        <strain evidence="3">CGMCC 1.18575</strain>
    </source>
</reference>
<organism evidence="2 3">
    <name type="scientific">Cohnella soli</name>
    <dbReference type="NCBI Taxonomy" id="425005"/>
    <lineage>
        <taxon>Bacteria</taxon>
        <taxon>Bacillati</taxon>
        <taxon>Bacillota</taxon>
        <taxon>Bacilli</taxon>
        <taxon>Bacillales</taxon>
        <taxon>Paenibacillaceae</taxon>
        <taxon>Cohnella</taxon>
    </lineage>
</organism>
<evidence type="ECO:0000259" key="1">
    <source>
        <dbReference type="Pfam" id="PF13320"/>
    </source>
</evidence>
<gene>
    <name evidence="2" type="ORF">ACFPOF_02140</name>
</gene>
<dbReference type="RefSeq" id="WP_378129158.1">
    <property type="nucleotide sequence ID" value="NZ_JBHSMI010000003.1"/>
</dbReference>
<sequence length="563" mass="64082">MTNDQPQFQTRCISSLVKVFADEPLSAPSWSKGTALWSETYAFQVAYRTEQSLHPLRVFASSELEPWMSVRAVGLSPSELPTYAHSDNKVLRQTPGLYPDLLQPLGQEGLRGYPGQWRAVWVTVELPTRAEWEAASGHGSVKDVRPFSIDVWFEDGEGTKLGGEQFVLDVLPAELPEQRLIHTEWTHYDCLASYYGVEVFSERHWELIERYASAAVRHGMNMLLTPIFTPPLDTAIGGERLTVQLVDVETAGDGNYTFGFDKLGRWVEMCNRIGIQYFEFSHLFTQWGAKHAPKIVAKVSEGGEKRIFGWETDATGEAYEKFLGQFLPELVAFIREHGLEARSYFHVSDEPSLEQLDAYRSASAILKKHLGDFPFFEALSDYNFYEQGLVPVPIPANDHIDKFLENGVSPLWTYYCCGQSVEVSNRFFNMPSARNRIIGYQLYKFRIQGFLHWGYNFWNTQHSVSALDPYRVTDAGGAFASGDAFVVYPGEEGPLDSIRWEVFREALQDLRACELLESRIGREQVVELLDAGLETPLTFRNYPRDADWLLSKRQEINERIANS</sequence>
<dbReference type="InterPro" id="IPR025150">
    <property type="entry name" value="GH123_cat"/>
</dbReference>
<name>A0ABW0HMR6_9BACL</name>
<evidence type="ECO:0000313" key="2">
    <source>
        <dbReference type="EMBL" id="MFC5401521.1"/>
    </source>
</evidence>